<reference evidence="1" key="1">
    <citation type="journal article" date="2020" name="Stud. Mycol.">
        <title>101 Dothideomycetes genomes: a test case for predicting lifestyles and emergence of pathogens.</title>
        <authorList>
            <person name="Haridas S."/>
            <person name="Albert R."/>
            <person name="Binder M."/>
            <person name="Bloem J."/>
            <person name="Labutti K."/>
            <person name="Salamov A."/>
            <person name="Andreopoulos B."/>
            <person name="Baker S."/>
            <person name="Barry K."/>
            <person name="Bills G."/>
            <person name="Bluhm B."/>
            <person name="Cannon C."/>
            <person name="Castanera R."/>
            <person name="Culley D."/>
            <person name="Daum C."/>
            <person name="Ezra D."/>
            <person name="Gonzalez J."/>
            <person name="Henrissat B."/>
            <person name="Kuo A."/>
            <person name="Liang C."/>
            <person name="Lipzen A."/>
            <person name="Lutzoni F."/>
            <person name="Magnuson J."/>
            <person name="Mondo S."/>
            <person name="Nolan M."/>
            <person name="Ohm R."/>
            <person name="Pangilinan J."/>
            <person name="Park H.-J."/>
            <person name="Ramirez L."/>
            <person name="Alfaro M."/>
            <person name="Sun H."/>
            <person name="Tritt A."/>
            <person name="Yoshinaga Y."/>
            <person name="Zwiers L.-H."/>
            <person name="Turgeon B."/>
            <person name="Goodwin S."/>
            <person name="Spatafora J."/>
            <person name="Crous P."/>
            <person name="Grigoriev I."/>
        </authorList>
    </citation>
    <scope>NUCLEOTIDE SEQUENCE</scope>
    <source>
        <strain evidence="1">CBS 627.86</strain>
    </source>
</reference>
<protein>
    <submittedName>
        <fullName evidence="1">Uncharacterized protein</fullName>
    </submittedName>
</protein>
<gene>
    <name evidence="1" type="ORF">BDV96DRAFT_660350</name>
</gene>
<evidence type="ECO:0000313" key="2">
    <source>
        <dbReference type="Proteomes" id="UP000799770"/>
    </source>
</evidence>
<dbReference type="OrthoDB" id="167809at2759"/>
<dbReference type="EMBL" id="ML977324">
    <property type="protein sequence ID" value="KAF2114961.1"/>
    <property type="molecule type" value="Genomic_DNA"/>
</dbReference>
<dbReference type="AlphaFoldDB" id="A0A6A5Z961"/>
<sequence length="96" mass="10909">MVSNQIKIIGGAETFWLYSEADGYDLTHPPTPNAPKVYPRISLNTKKSRVVMDPKKNCSGDYRPPKLLSIPCSWPSLKWSYHQGGRPVVRLYYPSL</sequence>
<accession>A0A6A5Z961</accession>
<proteinExistence type="predicted"/>
<evidence type="ECO:0000313" key="1">
    <source>
        <dbReference type="EMBL" id="KAF2114961.1"/>
    </source>
</evidence>
<organism evidence="1 2">
    <name type="scientific">Lophiotrema nucula</name>
    <dbReference type="NCBI Taxonomy" id="690887"/>
    <lineage>
        <taxon>Eukaryota</taxon>
        <taxon>Fungi</taxon>
        <taxon>Dikarya</taxon>
        <taxon>Ascomycota</taxon>
        <taxon>Pezizomycotina</taxon>
        <taxon>Dothideomycetes</taxon>
        <taxon>Pleosporomycetidae</taxon>
        <taxon>Pleosporales</taxon>
        <taxon>Lophiotremataceae</taxon>
        <taxon>Lophiotrema</taxon>
    </lineage>
</organism>
<dbReference type="Proteomes" id="UP000799770">
    <property type="component" value="Unassembled WGS sequence"/>
</dbReference>
<name>A0A6A5Z961_9PLEO</name>
<keyword evidence="2" id="KW-1185">Reference proteome</keyword>